<organism evidence="1 2">
    <name type="scientific">Effusibacillus dendaii</name>
    <dbReference type="NCBI Taxonomy" id="2743772"/>
    <lineage>
        <taxon>Bacteria</taxon>
        <taxon>Bacillati</taxon>
        <taxon>Bacillota</taxon>
        <taxon>Bacilli</taxon>
        <taxon>Bacillales</taxon>
        <taxon>Alicyclobacillaceae</taxon>
        <taxon>Effusibacillus</taxon>
    </lineage>
</organism>
<keyword evidence="2" id="KW-1185">Reference proteome</keyword>
<proteinExistence type="predicted"/>
<dbReference type="GO" id="GO:0006310">
    <property type="term" value="P:DNA recombination"/>
    <property type="evidence" value="ECO:0007669"/>
    <property type="project" value="InterPro"/>
</dbReference>
<dbReference type="InterPro" id="IPR008822">
    <property type="entry name" value="Endonuclease_RusA-like"/>
</dbReference>
<dbReference type="InterPro" id="IPR036614">
    <property type="entry name" value="RusA-like_sf"/>
</dbReference>
<dbReference type="KEGG" id="eff:skT53_14560"/>
<name>A0A7I8DEY3_9BACL</name>
<dbReference type="RefSeq" id="WP_200760471.1">
    <property type="nucleotide sequence ID" value="NZ_AP023366.1"/>
</dbReference>
<dbReference type="EMBL" id="AP023366">
    <property type="protein sequence ID" value="BCJ86471.1"/>
    <property type="molecule type" value="Genomic_DNA"/>
</dbReference>
<evidence type="ECO:0000313" key="2">
    <source>
        <dbReference type="Proteomes" id="UP000593802"/>
    </source>
</evidence>
<evidence type="ECO:0000313" key="1">
    <source>
        <dbReference type="EMBL" id="BCJ86471.1"/>
    </source>
</evidence>
<dbReference type="Proteomes" id="UP000593802">
    <property type="component" value="Chromosome"/>
</dbReference>
<sequence>MKITIPGTLPTMNEIIDVCKKHWAKYYDMKTINTYVVKFAAKNLPHMKRINLTIHWYCKDKRQDKDNIMAGTKFILDGLKEAGVIENDGWKQIGDINNRFYVDKENPRIEVEVEEIA</sequence>
<dbReference type="Pfam" id="PF05866">
    <property type="entry name" value="RusA"/>
    <property type="match status" value="1"/>
</dbReference>
<dbReference type="GO" id="GO:0006281">
    <property type="term" value="P:DNA repair"/>
    <property type="evidence" value="ECO:0007669"/>
    <property type="project" value="InterPro"/>
</dbReference>
<gene>
    <name evidence="1" type="ORF">skT53_14560</name>
</gene>
<accession>A0A7I8DEY3</accession>
<dbReference type="AlphaFoldDB" id="A0A7I8DEY3"/>
<dbReference type="SUPFAM" id="SSF103084">
    <property type="entry name" value="Holliday junction resolvase RusA"/>
    <property type="match status" value="1"/>
</dbReference>
<reference evidence="1 2" key="1">
    <citation type="submission" date="2020-08" db="EMBL/GenBank/DDBJ databases">
        <title>Complete Genome Sequence of Effusibacillus dendaii Strain skT53, Isolated from Farmland soil.</title>
        <authorList>
            <person name="Konishi T."/>
            <person name="Kawasaki H."/>
        </authorList>
    </citation>
    <scope>NUCLEOTIDE SEQUENCE [LARGE SCALE GENOMIC DNA]</scope>
    <source>
        <strain evidence="2">skT53</strain>
    </source>
</reference>
<protein>
    <submittedName>
        <fullName evidence="1">Endodeoxyribonuclease</fullName>
    </submittedName>
</protein>
<dbReference type="GO" id="GO:0000287">
    <property type="term" value="F:magnesium ion binding"/>
    <property type="evidence" value="ECO:0007669"/>
    <property type="project" value="InterPro"/>
</dbReference>
<dbReference type="Gene3D" id="3.30.1330.70">
    <property type="entry name" value="Holliday junction resolvase RusA"/>
    <property type="match status" value="1"/>
</dbReference>